<keyword evidence="1" id="KW-0472">Membrane</keyword>
<evidence type="ECO:0000313" key="3">
    <source>
        <dbReference type="Proteomes" id="UP000198878"/>
    </source>
</evidence>
<dbReference type="Proteomes" id="UP000198878">
    <property type="component" value="Unassembled WGS sequence"/>
</dbReference>
<gene>
    <name evidence="2" type="ORF">SAMN05421837_102317</name>
</gene>
<accession>A0A1H5QC20</accession>
<protein>
    <submittedName>
        <fullName evidence="2">Uncharacterized protein</fullName>
    </submittedName>
</protein>
<evidence type="ECO:0000256" key="1">
    <source>
        <dbReference type="SAM" id="Phobius"/>
    </source>
</evidence>
<name>A0A1H5QC20_9PSEU</name>
<feature type="transmembrane region" description="Helical" evidence="1">
    <location>
        <begin position="26"/>
        <end position="49"/>
    </location>
</feature>
<reference evidence="3" key="1">
    <citation type="submission" date="2016-10" db="EMBL/GenBank/DDBJ databases">
        <authorList>
            <person name="Varghese N."/>
            <person name="Submissions S."/>
        </authorList>
    </citation>
    <scope>NUCLEOTIDE SEQUENCE [LARGE SCALE GENOMIC DNA]</scope>
    <source>
        <strain evidence="3">DSM 44654</strain>
    </source>
</reference>
<keyword evidence="3" id="KW-1185">Reference proteome</keyword>
<organism evidence="2 3">
    <name type="scientific">Amycolatopsis pretoriensis</name>
    <dbReference type="NCBI Taxonomy" id="218821"/>
    <lineage>
        <taxon>Bacteria</taxon>
        <taxon>Bacillati</taxon>
        <taxon>Actinomycetota</taxon>
        <taxon>Actinomycetes</taxon>
        <taxon>Pseudonocardiales</taxon>
        <taxon>Pseudonocardiaceae</taxon>
        <taxon>Amycolatopsis</taxon>
    </lineage>
</organism>
<evidence type="ECO:0000313" key="2">
    <source>
        <dbReference type="EMBL" id="SEF23630.1"/>
    </source>
</evidence>
<keyword evidence="1" id="KW-1133">Transmembrane helix</keyword>
<keyword evidence="1" id="KW-0812">Transmembrane</keyword>
<sequence>MLILLLAAVAVAVGLMVKMYRDDEPLLGGLGICLLVGPGSVLAFLYVGFAG</sequence>
<dbReference type="AlphaFoldDB" id="A0A1H5QC20"/>
<dbReference type="EMBL" id="FNUJ01000002">
    <property type="protein sequence ID" value="SEF23630.1"/>
    <property type="molecule type" value="Genomic_DNA"/>
</dbReference>
<proteinExistence type="predicted"/>